<dbReference type="AlphaFoldDB" id="A0A5N5XC83"/>
<evidence type="ECO:0000313" key="1">
    <source>
        <dbReference type="EMBL" id="KAB8077687.1"/>
    </source>
</evidence>
<sequence length="90" mass="10289">MMLDLPETGLAILVTVLKTIIQKARPVDSTRTASIDTQEQALCLYLDMKADVTFLSIHMDTWNKSWQKFQVDDKQQTTLMQVKEKKGKST</sequence>
<dbReference type="Proteomes" id="UP000326565">
    <property type="component" value="Unassembled WGS sequence"/>
</dbReference>
<name>A0A5N5XC83_9EURO</name>
<organism evidence="1 2">
    <name type="scientific">Aspergillus leporis</name>
    <dbReference type="NCBI Taxonomy" id="41062"/>
    <lineage>
        <taxon>Eukaryota</taxon>
        <taxon>Fungi</taxon>
        <taxon>Dikarya</taxon>
        <taxon>Ascomycota</taxon>
        <taxon>Pezizomycotina</taxon>
        <taxon>Eurotiomycetes</taxon>
        <taxon>Eurotiomycetidae</taxon>
        <taxon>Eurotiales</taxon>
        <taxon>Aspergillaceae</taxon>
        <taxon>Aspergillus</taxon>
        <taxon>Aspergillus subgen. Circumdati</taxon>
    </lineage>
</organism>
<proteinExistence type="predicted"/>
<evidence type="ECO:0000313" key="2">
    <source>
        <dbReference type="Proteomes" id="UP000326565"/>
    </source>
</evidence>
<keyword evidence="2" id="KW-1185">Reference proteome</keyword>
<gene>
    <name evidence="1" type="ORF">BDV29DRAFT_153551</name>
</gene>
<protein>
    <submittedName>
        <fullName evidence="1">Uncharacterized protein</fullName>
    </submittedName>
</protein>
<accession>A0A5N5XC83</accession>
<dbReference type="EMBL" id="ML732166">
    <property type="protein sequence ID" value="KAB8077687.1"/>
    <property type="molecule type" value="Genomic_DNA"/>
</dbReference>
<dbReference type="OrthoDB" id="5412634at2759"/>
<reference evidence="1 2" key="1">
    <citation type="submission" date="2019-04" db="EMBL/GenBank/DDBJ databases">
        <title>Friends and foes A comparative genomics study of 23 Aspergillus species from section Flavi.</title>
        <authorList>
            <consortium name="DOE Joint Genome Institute"/>
            <person name="Kjaerbolling I."/>
            <person name="Vesth T."/>
            <person name="Frisvad J.C."/>
            <person name="Nybo J.L."/>
            <person name="Theobald S."/>
            <person name="Kildgaard S."/>
            <person name="Isbrandt T."/>
            <person name="Kuo A."/>
            <person name="Sato A."/>
            <person name="Lyhne E.K."/>
            <person name="Kogle M.E."/>
            <person name="Wiebenga A."/>
            <person name="Kun R.S."/>
            <person name="Lubbers R.J."/>
            <person name="Makela M.R."/>
            <person name="Barry K."/>
            <person name="Chovatia M."/>
            <person name="Clum A."/>
            <person name="Daum C."/>
            <person name="Haridas S."/>
            <person name="He G."/>
            <person name="LaButti K."/>
            <person name="Lipzen A."/>
            <person name="Mondo S."/>
            <person name="Riley R."/>
            <person name="Salamov A."/>
            <person name="Simmons B.A."/>
            <person name="Magnuson J.K."/>
            <person name="Henrissat B."/>
            <person name="Mortensen U.H."/>
            <person name="Larsen T.O."/>
            <person name="Devries R.P."/>
            <person name="Grigoriev I.V."/>
            <person name="Machida M."/>
            <person name="Baker S.E."/>
            <person name="Andersen M.R."/>
        </authorList>
    </citation>
    <scope>NUCLEOTIDE SEQUENCE [LARGE SCALE GENOMIC DNA]</scope>
    <source>
        <strain evidence="1 2">CBS 151.66</strain>
    </source>
</reference>